<name>A0ABV4GMK6_9BRAD</name>
<sequence length="116" mass="12190">MPTLKKLAAKLGFELLARSAVIPMAIAQRRSSRRGLAIDGDGLHTHPDQLYISSKLGDRGHALDTPPARSPDRSSKASATSFPLRAALNACDTSPSGALFGQHELGHVLIGPQKGA</sequence>
<comment type="caution">
    <text evidence="2">The sequence shown here is derived from an EMBL/GenBank/DDBJ whole genome shotgun (WGS) entry which is preliminary data.</text>
</comment>
<evidence type="ECO:0000256" key="1">
    <source>
        <dbReference type="SAM" id="MobiDB-lite"/>
    </source>
</evidence>
<reference evidence="2 3" key="1">
    <citation type="submission" date="2024-07" db="EMBL/GenBank/DDBJ databases">
        <title>Genomic Encyclopedia of Type Strains, Phase V (KMG-V): Genome sequencing to study the core and pangenomes of soil and plant-associated prokaryotes.</title>
        <authorList>
            <person name="Whitman W."/>
        </authorList>
    </citation>
    <scope>NUCLEOTIDE SEQUENCE [LARGE SCALE GENOMIC DNA]</scope>
    <source>
        <strain evidence="2 3">USDA 222</strain>
    </source>
</reference>
<evidence type="ECO:0000313" key="2">
    <source>
        <dbReference type="EMBL" id="MEY9473174.1"/>
    </source>
</evidence>
<organism evidence="2 3">
    <name type="scientific">Bradyrhizobium yuanmingense</name>
    <dbReference type="NCBI Taxonomy" id="108015"/>
    <lineage>
        <taxon>Bacteria</taxon>
        <taxon>Pseudomonadati</taxon>
        <taxon>Pseudomonadota</taxon>
        <taxon>Alphaproteobacteria</taxon>
        <taxon>Hyphomicrobiales</taxon>
        <taxon>Nitrobacteraceae</taxon>
        <taxon>Bradyrhizobium</taxon>
    </lineage>
</organism>
<gene>
    <name evidence="2" type="ORF">ABH992_005573</name>
</gene>
<accession>A0ABV4GMK6</accession>
<keyword evidence="3" id="KW-1185">Reference proteome</keyword>
<dbReference type="Proteomes" id="UP001565474">
    <property type="component" value="Unassembled WGS sequence"/>
</dbReference>
<feature type="region of interest" description="Disordered" evidence="1">
    <location>
        <begin position="49"/>
        <end position="80"/>
    </location>
</feature>
<evidence type="ECO:0000313" key="3">
    <source>
        <dbReference type="Proteomes" id="UP001565474"/>
    </source>
</evidence>
<dbReference type="RefSeq" id="WP_036045249.1">
    <property type="nucleotide sequence ID" value="NZ_JBGBYD010000002.1"/>
</dbReference>
<dbReference type="EMBL" id="JBGBZN010000002">
    <property type="protein sequence ID" value="MEY9473174.1"/>
    <property type="molecule type" value="Genomic_DNA"/>
</dbReference>
<protein>
    <submittedName>
        <fullName evidence="2">Uncharacterized protein</fullName>
    </submittedName>
</protein>
<proteinExistence type="predicted"/>